<proteinExistence type="predicted"/>
<comment type="caution">
    <text evidence="1">The sequence shown here is derived from an EMBL/GenBank/DDBJ whole genome shotgun (WGS) entry which is preliminary data.</text>
</comment>
<evidence type="ECO:0000313" key="2">
    <source>
        <dbReference type="Proteomes" id="UP000521075"/>
    </source>
</evidence>
<accession>A0A853DX03</accession>
<dbReference type="RefSeq" id="WP_179701339.1">
    <property type="nucleotide sequence ID" value="NZ_BAAAHA010000005.1"/>
</dbReference>
<reference evidence="1 2" key="1">
    <citation type="submission" date="2020-07" db="EMBL/GenBank/DDBJ databases">
        <title>Sequencing the genomes of 1000 actinobacteria strains.</title>
        <authorList>
            <person name="Klenk H.-P."/>
        </authorList>
    </citation>
    <scope>NUCLEOTIDE SEQUENCE [LARGE SCALE GENOMIC DNA]</scope>
    <source>
        <strain evidence="1 2">DSM 15166</strain>
    </source>
</reference>
<dbReference type="Proteomes" id="UP000521075">
    <property type="component" value="Unassembled WGS sequence"/>
</dbReference>
<organism evidence="1 2">
    <name type="scientific">Leifsonia naganoensis</name>
    <dbReference type="NCBI Taxonomy" id="150025"/>
    <lineage>
        <taxon>Bacteria</taxon>
        <taxon>Bacillati</taxon>
        <taxon>Actinomycetota</taxon>
        <taxon>Actinomycetes</taxon>
        <taxon>Micrococcales</taxon>
        <taxon>Microbacteriaceae</taxon>
        <taxon>Leifsonia</taxon>
    </lineage>
</organism>
<name>A0A853DX03_9MICO</name>
<sequence length="144" mass="15738">MVNTRRLVELHITAFVYAFVDAGEWVALLGGRATPQGREQFRRRLASRPLLRLDRATDLCGVSALEAAGRLRELGAGDDAVFVKEGLQRDELTTVESAVQRTWQSGEAAIVSCVPGRLGLFQDASGHRYLLRAIDDDAGERGSV</sequence>
<protein>
    <submittedName>
        <fullName evidence="1">Uncharacterized protein</fullName>
    </submittedName>
</protein>
<evidence type="ECO:0000313" key="1">
    <source>
        <dbReference type="EMBL" id="NYK10635.1"/>
    </source>
</evidence>
<gene>
    <name evidence="1" type="ORF">HNR14_002516</name>
</gene>
<keyword evidence="2" id="KW-1185">Reference proteome</keyword>
<dbReference type="EMBL" id="JACCHJ010000001">
    <property type="protein sequence ID" value="NYK10635.1"/>
    <property type="molecule type" value="Genomic_DNA"/>
</dbReference>
<dbReference type="AlphaFoldDB" id="A0A853DX03"/>